<dbReference type="InterPro" id="IPR050909">
    <property type="entry name" value="Bact_Autotransporter_VF"/>
</dbReference>
<dbReference type="PANTHER" id="PTHR12338:SF8">
    <property type="entry name" value="HEME_HEMOPEXIN-BINDING PROTEIN"/>
    <property type="match status" value="1"/>
</dbReference>
<gene>
    <name evidence="6" type="primary">hxuA_3</name>
    <name evidence="6" type="ORF">SAMEA1982600_01297</name>
</gene>
<dbReference type="EMBL" id="FKBS01000013">
    <property type="protein sequence ID" value="SAI10255.1"/>
    <property type="molecule type" value="Genomic_DNA"/>
</dbReference>
<dbReference type="SUPFAM" id="SSF51126">
    <property type="entry name" value="Pectin lyase-like"/>
    <property type="match status" value="1"/>
</dbReference>
<dbReference type="NCBIfam" id="TIGR01901">
    <property type="entry name" value="adhes_NPXG"/>
    <property type="match status" value="1"/>
</dbReference>
<sequence length="4066" mass="409414">MPLRHNAWRLTPLALSMAMAAVGAALPQGAQAAGAWFAASGAGKTTAAQNEGLGRAGGPLPGTGAAAAQQAAAKQKLARSIDNLNRTAGAIAAQQAAQAAARSAAQQAASDIPDGLAEGGLKIDTQAATAGWLNAAAPVQTASAGKTTVTVQQTADRAILNWETFNVGRNTTVDFAQQADWSVLNRVNDPKARPSQIQGAIKGGGTVLLVNRNGIVFTGTSQVDVRNLVAAATDFTDAQFQANGIYGANGTGQSFTNAGGNVRVEAGAQLSTLAPTSVTQGGGYVLLLGKEVRNAGRIATPRGQAQLAAGDSFVIRKGYATDGNTWSTTRGNEVSPQMNGRTDVGLVENTGLLMAAEGDITLAGHDVRQNGVAVATTTVNQRGTVHLLNSATDATGSVMLGAAATTAVVLQDDGTTALDSQRTALVVDSATQDGLRVYTGLFDNLSVLSDRRDQSRVEIVSGNTVDVAGGSLTLATGGQIAVSAAKRAQVESGATLDVSGAVGVQLAMSTNNVQVNIQGNEQRDAPVNRDSGTLNNSDVWVDIRRLLYVPAGTGGYAGDRYYTSGGLLEVSGYLGTQGHTIGQWAATGGTVALSGAEVVTRPGAMVNLAGGSYDVQSGYRNVTWLRGGDGRLYTVDDAPADLAFAGVYQGYEDKHARWGDESSRFFRSPLIAPERVYEAGYTVGRDAGRLIVSAPTAILEGALDTSVYDGPRQGDAADAAQRDSYLQSQLAVARPGGLAIGRYNAQGLQGGYATDVRIGDIAPLQDAPGVNDALPEDRLNTAWLDAATLNAAGLGSLTITTTDRISVASPLQLATGGSVKLSSTTIDVASTITARSGSIVLATFYDSPSGKTLMASSSGASPSIVLQPGAALDTHGLWVNALIDPAGTAGLAYLDGGDVTLDSSGAVTLSAGSLIDVTSGGAVLQKGKTQGGKGGDVTLIAGDPFGGGGVAPTTPENALHGLMTLDGAIRAYGVNGGGTLTVNSTGNLLIGDIAELAGGKLAAGTAAPVALKLAEALTIPAGVPLPMAYSVTFSTLALDTPSPAAVSLVVPTVRTSAAWVLPAGLGAITFDPLGFYNGGDVLPANSKVLAWNGTLPAGGVVPSSVFPGGISINPYTTTLAAGAVSPTPVVYAAGTDIARGQVLPQTVAITPAPSLDQDFFTAGFAKYDLNGGQGVIVARGAQIAPVMPVYQFTAGARSAPSGSDVSAGLSAWLPSLYTEHPDTATLTQRGGASLILHTITRSGSNVINGGGAMIVGEGAALTVDPGQSITLDSFGPLTLDGSLVAHGGAITLTGAAIGDSAQTRNFDKAGNNLGNALWIGGSAVLDASGQAYGALDRYGRAYGVAGNGGAITLDGATSFVIVRPGAQLNADGAAQTVDMAAGQDRGVAQVPLTLAGNGGSIVFSSGSGLYLNGDFHAHGAGPGAAGGSLSVTLRTLSYKVEPSYTIPDSVLVPSTMVVTQAAAADVLPADQAPGQATGLNFGYSALGADQVRAGGFDALSLYSGDYMQFQGDVSLDLARSVSLSAASFTSGPPASFTVPEPLGTAPAVIDPSTPTATGNVRIAAPYVHLTGVNTAIPDGSVSGSAGNPMRLIPLPTEATFEADAGLLDIDGMIAFSSTLRKYDSATFRFVHRPSPGFKTVRLVSQGNLRFTPTDAPNGTTVRTPWDIELLAAQIYPTTGTRAAVYAGYYNRDYDATLTVGRTTGTVPDAPLSVLGNLTLAAPIIEQGGIVRAPFGAIYLGVTDDNPITQRIDLLPGSLTSVSLAGVTVPYGGTVDGVTYTYNGTAVSARSLTNMDSNAVTIQLASRAVDVQDGATLDLSGGGTLAGAGFVSGRGGSVNVLTTPLVNANPSHAGSQAGNKVYALLPGYASAYAPMSPEKGAGDPAIGQQITLTSAVGDLPAGTYTLLPSNYALLPGAYRVELGRTLPAALPRTVALTDGSYAASGYVGIAGTQVRASLPAQLLITPGSVVRTYSQYNEQSYSAFQIARAQQFGGVRPLLPEDGKSLMLWFNAPAEAGTAALTFDGTALLQAAQGGYAGQVVTRNVGELYLDAPTADFTGVSVSADALSAIAAPRLLVNGLLQVSDGRIRLTQAGSNDLIVRDGVTLTAGEIMLVGGNITIGRDAMLSTVGQGAGFFDTASTGLAYEAWATALALSNGQADFITSSNGGAGTITVSEGASLYGENTLAFATKGQVSLDDGAHFGARRISLAVNSLNIGSAEAIAAAGSPAGTVFDQRLFDLLLHGDPLHGAPALERLILTTGNAINLFGTTQLDARGTGVNLVLNASALYGYGSDGDQATLAADRLQWNGVAGVNPPAIPAGGAGTGSGTLTLRADEIALGQFLSLDNSVISRTAYGFANVDLDAGQRIVAAGNGALYVYQAPSTAAGAVFGKSGTGGNLTLRTPLLTGIQKSIAAYTAGGALRVVAPDGVAPSTAASTVAGAEIDLSGDSVAIGSTILLPSGKLVVNAQHDIALQDGSRIDLRGVPSMIQSATVYGFGGDAIFISAQGGVVQAAGGTIDVSATHADAGTISVSAADGAVALAGVLNGAADDGYASGAFDVKAATLADFGGLNARLTQGGVLQSRSFALTTGDLILGDGVKAHTVEVSVDEGSLTVAGLIDASGAAPGTIRLSAKNGLTLAANAVLDAHGTVLQTDSYGAAIEALNRGHIELAATGGTLTLSRGATLDLSTPDGVAYGDVQLFAPRTGETSGDLAIDAAGPLTLRGAHGVALNAMWTYDLPGGSVITQGTLNGYDAQSQAFIAAAYGGNASAGALTATLRGKLAGLLAQGEAFHLRPGVQITSSGDLSTSGDIDLAGYRYGPHADRDTASAFYGAGEPMYLSIRAAGNLDIKGSLSDGFQAVPGIPGVYADIDVPGSGLFQRYSNSGYTYWQDSGTEVALGADWLIPTTGFYAWWLNTWWGVPLVDTSGNKYYPGSLVRAGTTLNPRTSGNYGTIAFDASDLPRLQIAVSPAVPGSAATSPKAAMLAAGSLSASLRLVAGADLGAADTRAVQSAAALNGGGNLRLNDPAYTAAGNGSSFSVLRTGAGSLDLLAGGSFSEATPYGVYTAGTQSAAVLAADGSNPYDLMGAAGAGHAWYPEQGGDLLLKAGLDVRGFIQTSDNSRRFVDSDLTSNWLWRQGASAVSNDLGAWWINFGASANTNPAVHAPLLNALIGFQGIGTLGGGNVSVIAGRNAGTMDGTGIAVSSGLDLAAASTGRVLADGSLLQTGGGNIVVKVGGALNKMTPVNPSTYTSDYYGAITALRGDVAIDAGSVGAIAQNTFAANWTSYDPRTLDVATLKRALLAQGPTVLPGDGSVVVTARGDLVFGGAGDPGMTASADRDQWWYTPAGAATPVRGALTQFTLWQPDTAIALYSAGGDVTPQSGLSASLQNSGNFFPGTLTVAAANGDIRFGEATSASSGTASLELIPSAHGQLDLLAAGSIYGSAHVVAMSGADPASLATPLRPVTTIGNGSNATQDAAYLADNSRLNPLAFGEDTPTGNLHADDARPARVYAGVDIDDLVIGKAQKLIANVGQGFLPTHTTWYVAAKPFEVIAGRDIVGTGSTPSVFANNGANDITVFQAGRDIVYQSIVIAGPGLLDVQAGRNLNQGYYGSLDSVGPLYGVNSTSRSGGAGIAVSVGAGAQGPDYADFARLYFDAANQADLTAGRTLAEQPGKVAHAYAGELGEWLAQRYGYAGSPDEALAYFLALPAAQQGIFVRQVYYAELTAGGREYNDEAGPRFGSYLRGRQAIAALFPATDAAGNARSYTGDLTMFSGMGKLPSGTVALLDSGIHTEFGGDIQILNPGGRTLIGVEGITPGSGAGLITQGSGNIDIYSLGSILLGQSRIMTTFGGGILAWSAQGDINAGRGAKTTVVYTPPRRVYDNIGNVTLSPQAPATGAGIATLNPIPEVPPGDVDLIAPLGTIDAGEAGIRVSGNVNIAALQVVNAANIQVQGESKGIPVTAVVNTGALTNASSAATSAATAAQDAVSRSRAAAQKALPSIISVQVLGFGMPDGGGAPAAPSGGPGASSSGAAGYRAAGMVQVLGHGNDPAQAASLTPGERRNMGF</sequence>
<evidence type="ECO:0000259" key="5">
    <source>
        <dbReference type="SMART" id="SM00912"/>
    </source>
</evidence>
<dbReference type="InterPro" id="IPR011050">
    <property type="entry name" value="Pectin_lyase_fold/virulence"/>
</dbReference>
<comment type="subcellular location">
    <subcellularLocation>
        <location evidence="1">Secreted</location>
    </subcellularLocation>
</comment>
<evidence type="ECO:0000256" key="3">
    <source>
        <dbReference type="ARBA" id="ARBA00022729"/>
    </source>
</evidence>
<dbReference type="InterPro" id="IPR012334">
    <property type="entry name" value="Pectin_lyas_fold"/>
</dbReference>
<evidence type="ECO:0000256" key="1">
    <source>
        <dbReference type="ARBA" id="ARBA00004613"/>
    </source>
</evidence>
<dbReference type="Proteomes" id="UP000077037">
    <property type="component" value="Unassembled WGS sequence"/>
</dbReference>
<dbReference type="GO" id="GO:0005576">
    <property type="term" value="C:extracellular region"/>
    <property type="evidence" value="ECO:0007669"/>
    <property type="project" value="UniProtKB-SubCell"/>
</dbReference>
<keyword evidence="2" id="KW-0964">Secreted</keyword>
<dbReference type="Pfam" id="PF05860">
    <property type="entry name" value="TPS"/>
    <property type="match status" value="1"/>
</dbReference>
<dbReference type="InterPro" id="IPR008638">
    <property type="entry name" value="FhaB/CdiA-like_TPS"/>
</dbReference>
<name>A0A157MMC3_9BORD</name>
<proteinExistence type="predicted"/>
<dbReference type="SMART" id="SM00912">
    <property type="entry name" value="Haemagg_act"/>
    <property type="match status" value="1"/>
</dbReference>
<evidence type="ECO:0000313" key="6">
    <source>
        <dbReference type="EMBL" id="SAI10255.1"/>
    </source>
</evidence>
<dbReference type="PANTHER" id="PTHR12338">
    <property type="entry name" value="AUTOTRANSPORTER"/>
    <property type="match status" value="1"/>
</dbReference>
<organism evidence="6 7">
    <name type="scientific">Bordetella ansorpii</name>
    <dbReference type="NCBI Taxonomy" id="288768"/>
    <lineage>
        <taxon>Bacteria</taxon>
        <taxon>Pseudomonadati</taxon>
        <taxon>Pseudomonadota</taxon>
        <taxon>Betaproteobacteria</taxon>
        <taxon>Burkholderiales</taxon>
        <taxon>Alcaligenaceae</taxon>
        <taxon>Bordetella</taxon>
    </lineage>
</organism>
<reference evidence="6 7" key="1">
    <citation type="submission" date="2016-03" db="EMBL/GenBank/DDBJ databases">
        <authorList>
            <consortium name="Pathogen Informatics"/>
        </authorList>
    </citation>
    <scope>NUCLEOTIDE SEQUENCE [LARGE SCALE GENOMIC DNA]</scope>
    <source>
        <strain evidence="6 7">NCTC13364</strain>
    </source>
</reference>
<feature type="domain" description="Filamentous haemagglutinin FhaB/tRNA nuclease CdiA-like TPS" evidence="5">
    <location>
        <begin position="125"/>
        <end position="239"/>
    </location>
</feature>
<evidence type="ECO:0000256" key="4">
    <source>
        <dbReference type="SAM" id="SignalP"/>
    </source>
</evidence>
<dbReference type="InterPro" id="IPR021026">
    <property type="entry name" value="Filamn_hemagglutn_DUF3739"/>
</dbReference>
<feature type="chain" id="PRO_5007614328" evidence="4">
    <location>
        <begin position="33"/>
        <end position="4066"/>
    </location>
</feature>
<evidence type="ECO:0000313" key="7">
    <source>
        <dbReference type="Proteomes" id="UP000077037"/>
    </source>
</evidence>
<dbReference type="Pfam" id="PF12545">
    <property type="entry name" value="DUF3739"/>
    <property type="match status" value="1"/>
</dbReference>
<evidence type="ECO:0000256" key="2">
    <source>
        <dbReference type="ARBA" id="ARBA00022525"/>
    </source>
</evidence>
<protein>
    <submittedName>
        <fullName evidence="6">Heme:hemopexin utilization protein A</fullName>
    </submittedName>
</protein>
<feature type="signal peptide" evidence="4">
    <location>
        <begin position="1"/>
        <end position="32"/>
    </location>
</feature>
<accession>A0A157MMC3</accession>
<keyword evidence="3 4" id="KW-0732">Signal</keyword>
<dbReference type="Gene3D" id="2.160.20.10">
    <property type="entry name" value="Single-stranded right-handed beta-helix, Pectin lyase-like"/>
    <property type="match status" value="2"/>
</dbReference>